<dbReference type="Proteomes" id="UP000249555">
    <property type="component" value="Unassembled WGS sequence"/>
</dbReference>
<evidence type="ECO:0000313" key="2">
    <source>
        <dbReference type="EMBL" id="PZO70117.1"/>
    </source>
</evidence>
<keyword evidence="1" id="KW-0472">Membrane</keyword>
<keyword evidence="1" id="KW-0812">Transmembrane</keyword>
<reference evidence="2 3" key="1">
    <citation type="submission" date="2017-08" db="EMBL/GenBank/DDBJ databases">
        <title>Infants hospitalized years apart are colonized by the same room-sourced microbial strains.</title>
        <authorList>
            <person name="Brooks B."/>
            <person name="Olm M.R."/>
            <person name="Firek B.A."/>
            <person name="Baker R."/>
            <person name="Thomas B.C."/>
            <person name="Morowitz M.J."/>
            <person name="Banfield J.F."/>
        </authorList>
    </citation>
    <scope>NUCLEOTIDE SEQUENCE [LARGE SCALE GENOMIC DNA]</scope>
    <source>
        <strain evidence="2">S2_018_000_R3_119</strain>
    </source>
</reference>
<dbReference type="EMBL" id="QFMX01000128">
    <property type="protein sequence ID" value="PZO70117.1"/>
    <property type="molecule type" value="Genomic_DNA"/>
</dbReference>
<evidence type="ECO:0000256" key="1">
    <source>
        <dbReference type="SAM" id="Phobius"/>
    </source>
</evidence>
<sequence>MAESQVPYPYLVDQKVALRAAISEPRFATYLRKAGGHERYAFALYLYNARVAKAFWYPLNVAEVTFRNAVDEALVAAYGGDWPIDPDLRDSLTTEHQLSLTKAIRRAGHGARKADIVATLTFDFWSNLMRPQYGQLWRTRANVVFPNLSHGESRRDVQKLAKEINDLRNRIAHHEPILDANLPDALTKIVRLIDLRCRETAAWTKHYATVSTVIRSRPKRDSEVQVTLADRCDTTFTPVTTDTGLVDLMAAVDPRRPAILVGLMAGLVAIAVVLVAATAYGLWHRSAAGRLRAERPADGSAVLDAVDLGADLGERATLVQFSSAFCQPCRATRRVLDEVAGTVPGVAH</sequence>
<keyword evidence="1" id="KW-1133">Transmembrane helix</keyword>
<feature type="non-terminal residue" evidence="2">
    <location>
        <position position="348"/>
    </location>
</feature>
<protein>
    <recommendedName>
        <fullName evidence="4">Abi-like protein</fullName>
    </recommendedName>
</protein>
<feature type="transmembrane region" description="Helical" evidence="1">
    <location>
        <begin position="258"/>
        <end position="283"/>
    </location>
</feature>
<evidence type="ECO:0000313" key="3">
    <source>
        <dbReference type="Proteomes" id="UP000249555"/>
    </source>
</evidence>
<name>A0A2W4YM02_9SPHN</name>
<organism evidence="2 3">
    <name type="scientific">Sphingomonas taxi</name>
    <dbReference type="NCBI Taxonomy" id="1549858"/>
    <lineage>
        <taxon>Bacteria</taxon>
        <taxon>Pseudomonadati</taxon>
        <taxon>Pseudomonadota</taxon>
        <taxon>Alphaproteobacteria</taxon>
        <taxon>Sphingomonadales</taxon>
        <taxon>Sphingomonadaceae</taxon>
        <taxon>Sphingomonas</taxon>
    </lineage>
</organism>
<proteinExistence type="predicted"/>
<dbReference type="AlphaFoldDB" id="A0A2W4YM02"/>
<comment type="caution">
    <text evidence="2">The sequence shown here is derived from an EMBL/GenBank/DDBJ whole genome shotgun (WGS) entry which is preliminary data.</text>
</comment>
<gene>
    <name evidence="2" type="ORF">DI640_15085</name>
</gene>
<accession>A0A2W4YM02</accession>
<evidence type="ECO:0008006" key="4">
    <source>
        <dbReference type="Google" id="ProtNLM"/>
    </source>
</evidence>